<reference evidence="5" key="1">
    <citation type="journal article" date="2019" name="Int. J. Syst. Evol. Microbiol.">
        <title>The Global Catalogue of Microorganisms (GCM) 10K type strain sequencing project: providing services to taxonomists for standard genome sequencing and annotation.</title>
        <authorList>
            <consortium name="The Broad Institute Genomics Platform"/>
            <consortium name="The Broad Institute Genome Sequencing Center for Infectious Disease"/>
            <person name="Wu L."/>
            <person name="Ma J."/>
        </authorList>
    </citation>
    <scope>NUCLEOTIDE SEQUENCE [LARGE SCALE GENOMIC DNA]</scope>
    <source>
        <strain evidence="5">NBRC 106593</strain>
    </source>
</reference>
<dbReference type="RefSeq" id="WP_377821752.1">
    <property type="nucleotide sequence ID" value="NZ_JBHSWJ010000002.1"/>
</dbReference>
<feature type="region of interest" description="Disordered" evidence="2">
    <location>
        <begin position="19"/>
        <end position="41"/>
    </location>
</feature>
<keyword evidence="5" id="KW-1185">Reference proteome</keyword>
<comment type="caution">
    <text evidence="4">The sequence shown here is derived from an EMBL/GenBank/DDBJ whole genome shotgun (WGS) entry which is preliminary data.</text>
</comment>
<dbReference type="CDD" id="cd07381">
    <property type="entry name" value="MPP_CapA"/>
    <property type="match status" value="1"/>
</dbReference>
<gene>
    <name evidence="4" type="ORF">ACFQBT_07885</name>
</gene>
<dbReference type="PANTHER" id="PTHR33393">
    <property type="entry name" value="POLYGLUTAMINE SYNTHESIS ACCESSORY PROTEIN RV0574C-RELATED"/>
    <property type="match status" value="1"/>
</dbReference>
<feature type="domain" description="Capsule synthesis protein CapA" evidence="3">
    <location>
        <begin position="44"/>
        <end position="302"/>
    </location>
</feature>
<proteinExistence type="inferred from homology"/>
<evidence type="ECO:0000256" key="1">
    <source>
        <dbReference type="ARBA" id="ARBA00005662"/>
    </source>
</evidence>
<dbReference type="Pfam" id="PF09587">
    <property type="entry name" value="PGA_cap"/>
    <property type="match status" value="1"/>
</dbReference>
<dbReference type="Proteomes" id="UP001596356">
    <property type="component" value="Unassembled WGS sequence"/>
</dbReference>
<feature type="compositionally biased region" description="Low complexity" evidence="2">
    <location>
        <begin position="19"/>
        <end position="36"/>
    </location>
</feature>
<dbReference type="InterPro" id="IPR019079">
    <property type="entry name" value="Capsule_synth_CapA"/>
</dbReference>
<organism evidence="4 5">
    <name type="scientific">Branchiibius cervicis</name>
    <dbReference type="NCBI Taxonomy" id="908252"/>
    <lineage>
        <taxon>Bacteria</taxon>
        <taxon>Bacillati</taxon>
        <taxon>Actinomycetota</taxon>
        <taxon>Actinomycetes</taxon>
        <taxon>Micrococcales</taxon>
        <taxon>Dermacoccaceae</taxon>
        <taxon>Branchiibius</taxon>
    </lineage>
</organism>
<dbReference type="PANTHER" id="PTHR33393:SF13">
    <property type="entry name" value="PGA BIOSYNTHESIS PROTEIN CAPA"/>
    <property type="match status" value="1"/>
</dbReference>
<protein>
    <submittedName>
        <fullName evidence="4">CapA family protein</fullName>
    </submittedName>
</protein>
<sequence>MLQRLGQAPSAVASSGVASSGVVSSAPSPATAPGSSIPTGTTVTVAGSGDILIHGPVRRNAAAFAKQNGETGYDFDPMFAPVKAALSKADVTICQQETPISANDTNLEHTGLVYNAPKEIATAEKKAGFDGCSFASNHTWDMQLAGIQQTPATLEKAGLKVAGATATASGAGAPAVYQVGTVKVAQFAYAYSVINKAGPSPEVPSSAPWLADASWPAEGVDGILAEAKKAKEAGADIVVISMHWGKEYQQQPTADQTTYAQKLLASPYVDAIYGAHAHVIQPCSTLSGKYVFYGMGNFLSNQGQGQASILTDANADGVIPTVTFTKTAGGWSQTATYQPTHVDIPAHHIIRTTSPTQNPTAYARVVKAMDSLGDCQAKPVG</sequence>
<evidence type="ECO:0000313" key="5">
    <source>
        <dbReference type="Proteomes" id="UP001596356"/>
    </source>
</evidence>
<dbReference type="EMBL" id="JBHSWJ010000002">
    <property type="protein sequence ID" value="MFC6713751.1"/>
    <property type="molecule type" value="Genomic_DNA"/>
</dbReference>
<evidence type="ECO:0000259" key="3">
    <source>
        <dbReference type="SMART" id="SM00854"/>
    </source>
</evidence>
<dbReference type="InterPro" id="IPR029052">
    <property type="entry name" value="Metallo-depent_PP-like"/>
</dbReference>
<comment type="similarity">
    <text evidence="1">Belongs to the CapA family.</text>
</comment>
<dbReference type="InterPro" id="IPR052169">
    <property type="entry name" value="CW_Biosynth-Accessory"/>
</dbReference>
<dbReference type="SMART" id="SM00854">
    <property type="entry name" value="PGA_cap"/>
    <property type="match status" value="1"/>
</dbReference>
<dbReference type="Gene3D" id="3.60.21.10">
    <property type="match status" value="1"/>
</dbReference>
<evidence type="ECO:0000313" key="4">
    <source>
        <dbReference type="EMBL" id="MFC6713751.1"/>
    </source>
</evidence>
<evidence type="ECO:0000256" key="2">
    <source>
        <dbReference type="SAM" id="MobiDB-lite"/>
    </source>
</evidence>
<accession>A0ABW2ASQ5</accession>
<name>A0ABW2ASQ5_9MICO</name>
<dbReference type="SUPFAM" id="SSF56300">
    <property type="entry name" value="Metallo-dependent phosphatases"/>
    <property type="match status" value="1"/>
</dbReference>